<dbReference type="Pfam" id="PF13231">
    <property type="entry name" value="PMT_2"/>
    <property type="match status" value="1"/>
</dbReference>
<evidence type="ECO:0000313" key="4">
    <source>
        <dbReference type="Proteomes" id="UP000223071"/>
    </source>
</evidence>
<feature type="transmembrane region" description="Helical" evidence="1">
    <location>
        <begin position="955"/>
        <end position="974"/>
    </location>
</feature>
<feature type="transmembrane region" description="Helical" evidence="1">
    <location>
        <begin position="1198"/>
        <end position="1217"/>
    </location>
</feature>
<evidence type="ECO:0000256" key="1">
    <source>
        <dbReference type="SAM" id="Phobius"/>
    </source>
</evidence>
<dbReference type="Pfam" id="PF10060">
    <property type="entry name" value="DUF2298"/>
    <property type="match status" value="1"/>
</dbReference>
<feature type="transmembrane region" description="Helical" evidence="1">
    <location>
        <begin position="1014"/>
        <end position="1036"/>
    </location>
</feature>
<dbReference type="GO" id="GO:0006493">
    <property type="term" value="P:protein O-linked glycosylation"/>
    <property type="evidence" value="ECO:0007669"/>
    <property type="project" value="InterPro"/>
</dbReference>
<feature type="transmembrane region" description="Helical" evidence="1">
    <location>
        <begin position="757"/>
        <end position="776"/>
    </location>
</feature>
<keyword evidence="4" id="KW-1185">Reference proteome</keyword>
<dbReference type="GO" id="GO:0012505">
    <property type="term" value="C:endomembrane system"/>
    <property type="evidence" value="ECO:0007669"/>
    <property type="project" value="UniProtKB-SubCell"/>
</dbReference>
<feature type="transmembrane region" description="Helical" evidence="1">
    <location>
        <begin position="788"/>
        <end position="808"/>
    </location>
</feature>
<protein>
    <submittedName>
        <fullName evidence="3">YYY domain-containing protein</fullName>
    </submittedName>
</protein>
<dbReference type="Proteomes" id="UP000223071">
    <property type="component" value="Unassembled WGS sequence"/>
</dbReference>
<feature type="domain" description="Glycosyltransferase RgtA/B/C/D-like" evidence="2">
    <location>
        <begin position="138"/>
        <end position="249"/>
    </location>
</feature>
<feature type="transmembrane region" description="Helical" evidence="1">
    <location>
        <begin position="168"/>
        <end position="186"/>
    </location>
</feature>
<keyword evidence="1" id="KW-0472">Membrane</keyword>
<feature type="transmembrane region" description="Helical" evidence="1">
    <location>
        <begin position="142"/>
        <end position="161"/>
    </location>
</feature>
<dbReference type="PANTHER" id="PTHR10790">
    <property type="entry name" value="TPR-DOMAIN CONTAINING PROTEIN"/>
    <property type="match status" value="1"/>
</dbReference>
<feature type="transmembrane region" description="Helical" evidence="1">
    <location>
        <begin position="697"/>
        <end position="720"/>
    </location>
</feature>
<dbReference type="GO" id="GO:0000030">
    <property type="term" value="F:mannosyltransferase activity"/>
    <property type="evidence" value="ECO:0007669"/>
    <property type="project" value="InterPro"/>
</dbReference>
<feature type="transmembrane region" description="Helical" evidence="1">
    <location>
        <begin position="1268"/>
        <end position="1287"/>
    </location>
</feature>
<sequence>MAETSPGHLAVRQRMAALRTGAAGRLLTWRLGLALVLLLGAALRFHGLGWDQPPEADYPLQMHPDERFLSLVADRLDWPSSLSAYFDTARSPLNPYNDGQTNSYVYGTFPLFLVKAVATLRGDDPAGPGNSYVTTVVSGRQVTAAFDVLAILLVFLLGAALAGRRIGLLAALLYALAVLPTQLAHFWTMDPFLNVFALLTLLLSVHWVRAEGARGWWLAAGIGVSVGLATACKVNGAIFAAVPALAFALRILLWDIRRAPASWNGERPPARPGSSWLSDLSMLCMAGALSLVVFRIAQPYAFAGPNPWDFALNQQWWDDIQRERNFQQGNVDYPPFVQFAGTTPFLAALRNITLWGLGPALAATAFAGLAAAAVRAARTRDLALVLPAVFALLVLGFWGPRFVAFMRYFLPMYPVLCLFAAWGLVRLAEMARDGWSIRLPRRVLRVEPRRARPAALAAFAVVLAASTWWALAFQRVYLEEHPRIAATRWVYANVLPGKAITTEIWDDPVPWDFPGRERQYRLVELDVYRTDSPEKIRELVFGTPDNPNRPGLAGADYVAVTSNRVRDSVAKLEREYPATIRYYRLLETGELGFERVATFRVRPSFLGISVDDSGAEESFTVYDHPEVRIYRKTAAFDPNRAYALLSEARPEAAVNLLPRQGRTNGLQFTAAEAAAQQSGGTFTDVFSAPRWMNRTAWFWWLLWLEASALAALPWVTWLFRPLAGRGYGLAKLLGPLAVVLLVWLLVAWGPVEFSRALAWAAFAACTIAGLAFGIARRRTLLADARESWRNWLAAEAVFLAAFFAFLLLRAANPDLWHHPQGGEKPMEIAYLTAVVRSSILPPYDPWFAGGSLNYYYMGWFYLAVPIRAFGILPEYAFNLGVPTFAATAASVAFAVVSALVGAARPHAAAVRRRAAEPLLAGILAAFFLVAIGNLDAAHQWIERLQAANSSSLASGTPVLGGAVGILGGLWRWLFEGAALPPFDWWRSSRVHFGSFDITEFPYWSFLFADLHPHLMGIPFFTALAAVGIALVIAAAGGDRTRPWLLAALAGLFVGLIRTVHTWDFPTAALVAAASILLAALLAPGPVERRAWTALGQLALAGAVAVVLFAPYNARFETFDPGIVRAPETTKFHQFVVQYGVFLAIGFAFVALRCREELEARGFDPGRNPLLAIVAGWLEVGSLAFFLAGLAAFTWPFGLTTVAMALVGIVFLLNLAWLEFRRPDRDLPRLLATLLYALALAIAAGVDVVTLKNDIVRMNTVFKFGLQAWHLFALASGYAAWYVVRGILERMRGAPRPGRAAGGLVLAALAGIVLASSLFLVSGTRARQQARFGDTPLTLNGFAFFQHGVFTEPRAESTTADDVTFRLDEDLPLIQWLRRNVEGSPVIVEAVGPLYRWTGRISQYTGLPAVIGWDWHQIQQRTDYAPLVQERRTEVQRFYTDPSTDFAERFLRKYNVQYVIVGSEERVHGTEPGLAKLAAMPALSEVFRDGPNVIYRVDQARLAADILARDLARAP</sequence>
<dbReference type="InterPro" id="IPR018746">
    <property type="entry name" value="DUF2298"/>
</dbReference>
<feature type="transmembrane region" description="Helical" evidence="1">
    <location>
        <begin position="1131"/>
        <end position="1149"/>
    </location>
</feature>
<feature type="transmembrane region" description="Helical" evidence="1">
    <location>
        <begin position="915"/>
        <end position="934"/>
    </location>
</feature>
<organism evidence="3 4">
    <name type="scientific">Tepidiforma thermophila (strain KCTC 52669 / CGMCC 1.13589 / G233)</name>
    <dbReference type="NCBI Taxonomy" id="2761530"/>
    <lineage>
        <taxon>Bacteria</taxon>
        <taxon>Bacillati</taxon>
        <taxon>Chloroflexota</taxon>
        <taxon>Tepidiformia</taxon>
        <taxon>Tepidiformales</taxon>
        <taxon>Tepidiformaceae</taxon>
        <taxon>Tepidiforma</taxon>
    </lineage>
</organism>
<feature type="transmembrane region" description="Helical" evidence="1">
    <location>
        <begin position="1169"/>
        <end position="1192"/>
    </location>
</feature>
<dbReference type="RefSeq" id="WP_098504537.1">
    <property type="nucleotide sequence ID" value="NZ_PDJQ01000001.1"/>
</dbReference>
<feature type="transmembrane region" description="Helical" evidence="1">
    <location>
        <begin position="352"/>
        <end position="374"/>
    </location>
</feature>
<dbReference type="EMBL" id="PDJQ01000001">
    <property type="protein sequence ID" value="PFG75204.1"/>
    <property type="molecule type" value="Genomic_DNA"/>
</dbReference>
<accession>A0A2A9HGQ7</accession>
<feature type="transmembrane region" description="Helical" evidence="1">
    <location>
        <begin position="1229"/>
        <end position="1248"/>
    </location>
</feature>
<keyword evidence="1" id="KW-0812">Transmembrane</keyword>
<comment type="caution">
    <text evidence="3">The sequence shown here is derived from an EMBL/GenBank/DDBJ whole genome shotgun (WGS) entry which is preliminary data.</text>
</comment>
<keyword evidence="1" id="KW-1133">Transmembrane helix</keyword>
<feature type="transmembrane region" description="Helical" evidence="1">
    <location>
        <begin position="22"/>
        <end position="43"/>
    </location>
</feature>
<dbReference type="NCBIfam" id="TIGR03662">
    <property type="entry name" value="Chlor_Arch_YYY"/>
    <property type="match status" value="1"/>
</dbReference>
<feature type="transmembrane region" description="Helical" evidence="1">
    <location>
        <begin position="192"/>
        <end position="208"/>
    </location>
</feature>
<feature type="transmembrane region" description="Helical" evidence="1">
    <location>
        <begin position="237"/>
        <end position="256"/>
    </location>
</feature>
<feature type="transmembrane region" description="Helical" evidence="1">
    <location>
        <begin position="1299"/>
        <end position="1320"/>
    </location>
</feature>
<evidence type="ECO:0000259" key="2">
    <source>
        <dbReference type="Pfam" id="PF13231"/>
    </source>
</evidence>
<reference evidence="3 4" key="1">
    <citation type="submission" date="2017-09" db="EMBL/GenBank/DDBJ databases">
        <title>Sequencing the genomes of two abundant thermophiles in Great Basin hot springs: Thermocrinis jamiesonii and novel Chloroflexi Thermoflexus hugenholtzii.</title>
        <authorList>
            <person name="Hedlund B."/>
        </authorList>
    </citation>
    <scope>NUCLEOTIDE SEQUENCE [LARGE SCALE GENOMIC DNA]</scope>
    <source>
        <strain evidence="3 4">G233</strain>
    </source>
</reference>
<feature type="transmembrane region" description="Helical" evidence="1">
    <location>
        <begin position="1090"/>
        <end position="1111"/>
    </location>
</feature>
<dbReference type="PANTHER" id="PTHR10790:SF51">
    <property type="entry name" value="TETRATRICOPEPTIDE REPEAT PROTEIN"/>
    <property type="match status" value="1"/>
</dbReference>
<dbReference type="GO" id="GO:0016020">
    <property type="term" value="C:membrane"/>
    <property type="evidence" value="ECO:0007669"/>
    <property type="project" value="InterPro"/>
</dbReference>
<feature type="transmembrane region" description="Helical" evidence="1">
    <location>
        <begin position="381"/>
        <end position="399"/>
    </location>
</feature>
<evidence type="ECO:0000313" key="3">
    <source>
        <dbReference type="EMBL" id="PFG75204.1"/>
    </source>
</evidence>
<gene>
    <name evidence="3" type="ORF">A9A59_2471</name>
</gene>
<feature type="transmembrane region" description="Helical" evidence="1">
    <location>
        <begin position="276"/>
        <end position="297"/>
    </location>
</feature>
<proteinExistence type="predicted"/>
<feature type="transmembrane region" description="Helical" evidence="1">
    <location>
        <begin position="215"/>
        <end position="231"/>
    </location>
</feature>
<feature type="transmembrane region" description="Helical" evidence="1">
    <location>
        <begin position="1066"/>
        <end position="1083"/>
    </location>
</feature>
<feature type="transmembrane region" description="Helical" evidence="1">
    <location>
        <begin position="451"/>
        <end position="471"/>
    </location>
</feature>
<feature type="transmembrane region" description="Helical" evidence="1">
    <location>
        <begin position="732"/>
        <end position="751"/>
    </location>
</feature>
<feature type="transmembrane region" description="Helical" evidence="1">
    <location>
        <begin position="884"/>
        <end position="903"/>
    </location>
</feature>
<name>A0A2A9HGQ7_TEPT2</name>
<feature type="transmembrane region" description="Helical" evidence="1">
    <location>
        <begin position="1043"/>
        <end position="1060"/>
    </location>
</feature>
<feature type="transmembrane region" description="Helical" evidence="1">
    <location>
        <begin position="405"/>
        <end position="425"/>
    </location>
</feature>
<dbReference type="InterPro" id="IPR038731">
    <property type="entry name" value="RgtA/B/C-like"/>
</dbReference>